<proteinExistence type="predicted"/>
<reference evidence="1 2" key="1">
    <citation type="submission" date="2023-11" db="EMBL/GenBank/DDBJ databases">
        <title>Halocaridina rubra genome assembly.</title>
        <authorList>
            <person name="Smith C."/>
        </authorList>
    </citation>
    <scope>NUCLEOTIDE SEQUENCE [LARGE SCALE GENOMIC DNA]</scope>
    <source>
        <strain evidence="1">EP-1</strain>
        <tissue evidence="1">Whole</tissue>
    </source>
</reference>
<gene>
    <name evidence="1" type="ORF">SK128_008178</name>
</gene>
<accession>A0AAN8WHH1</accession>
<keyword evidence="2" id="KW-1185">Reference proteome</keyword>
<dbReference type="Proteomes" id="UP001381693">
    <property type="component" value="Unassembled WGS sequence"/>
</dbReference>
<dbReference type="EMBL" id="JAXCGZ010019290">
    <property type="protein sequence ID" value="KAK7066267.1"/>
    <property type="molecule type" value="Genomic_DNA"/>
</dbReference>
<dbReference type="AlphaFoldDB" id="A0AAN8WHH1"/>
<name>A0AAN8WHH1_HALRR</name>
<organism evidence="1 2">
    <name type="scientific">Halocaridina rubra</name>
    <name type="common">Hawaiian red shrimp</name>
    <dbReference type="NCBI Taxonomy" id="373956"/>
    <lineage>
        <taxon>Eukaryota</taxon>
        <taxon>Metazoa</taxon>
        <taxon>Ecdysozoa</taxon>
        <taxon>Arthropoda</taxon>
        <taxon>Crustacea</taxon>
        <taxon>Multicrustacea</taxon>
        <taxon>Malacostraca</taxon>
        <taxon>Eumalacostraca</taxon>
        <taxon>Eucarida</taxon>
        <taxon>Decapoda</taxon>
        <taxon>Pleocyemata</taxon>
        <taxon>Caridea</taxon>
        <taxon>Atyoidea</taxon>
        <taxon>Atyidae</taxon>
        <taxon>Halocaridina</taxon>
    </lineage>
</organism>
<comment type="caution">
    <text evidence="1">The sequence shown here is derived from an EMBL/GenBank/DDBJ whole genome shotgun (WGS) entry which is preliminary data.</text>
</comment>
<protein>
    <submittedName>
        <fullName evidence="1">Uncharacterized protein</fullName>
    </submittedName>
</protein>
<evidence type="ECO:0000313" key="2">
    <source>
        <dbReference type="Proteomes" id="UP001381693"/>
    </source>
</evidence>
<evidence type="ECO:0000313" key="1">
    <source>
        <dbReference type="EMBL" id="KAK7066267.1"/>
    </source>
</evidence>
<sequence>MTARFFLSNEVLRKNRRIRIVRCAVAACVCRGRDILSEYLFGRKVVGRCSGEGWVSLGLLLVCGEYIGEVVLGSPSSGVTCEWIYREATVMEAEGTSAAAAQANGGGSGGPVECDTSVVSSGGIDLRSIINPCEFSISIS</sequence>